<reference evidence="2" key="1">
    <citation type="submission" date="2018-02" db="EMBL/GenBank/DDBJ databases">
        <authorList>
            <person name="Cohen D.B."/>
            <person name="Kent A.D."/>
        </authorList>
    </citation>
    <scope>NUCLEOTIDE SEQUENCE</scope>
</reference>
<dbReference type="AlphaFoldDB" id="A0A2N9H1H4"/>
<protein>
    <submittedName>
        <fullName evidence="2">Uncharacterized protein</fullName>
    </submittedName>
</protein>
<feature type="region of interest" description="Disordered" evidence="1">
    <location>
        <begin position="1"/>
        <end position="24"/>
    </location>
</feature>
<sequence>MKHGYLRYHTPSKERSGFGPPRIMNPRAPKFVPGRAWQSNPGNANYVFEMSTAEEEKVDDESNNDVKDGASKKKFSESEKSEACKADTA</sequence>
<name>A0A2N9H1H4_FAGSY</name>
<feature type="compositionally biased region" description="Acidic residues" evidence="1">
    <location>
        <begin position="52"/>
        <end position="63"/>
    </location>
</feature>
<evidence type="ECO:0000256" key="1">
    <source>
        <dbReference type="SAM" id="MobiDB-lite"/>
    </source>
</evidence>
<feature type="region of interest" description="Disordered" evidence="1">
    <location>
        <begin position="50"/>
        <end position="89"/>
    </location>
</feature>
<accession>A0A2N9H1H4</accession>
<organism evidence="2">
    <name type="scientific">Fagus sylvatica</name>
    <name type="common">Beechnut</name>
    <dbReference type="NCBI Taxonomy" id="28930"/>
    <lineage>
        <taxon>Eukaryota</taxon>
        <taxon>Viridiplantae</taxon>
        <taxon>Streptophyta</taxon>
        <taxon>Embryophyta</taxon>
        <taxon>Tracheophyta</taxon>
        <taxon>Spermatophyta</taxon>
        <taxon>Magnoliopsida</taxon>
        <taxon>eudicotyledons</taxon>
        <taxon>Gunneridae</taxon>
        <taxon>Pentapetalae</taxon>
        <taxon>rosids</taxon>
        <taxon>fabids</taxon>
        <taxon>Fagales</taxon>
        <taxon>Fagaceae</taxon>
        <taxon>Fagus</taxon>
    </lineage>
</organism>
<proteinExistence type="predicted"/>
<dbReference type="EMBL" id="OIVN01002668">
    <property type="protein sequence ID" value="SPD05460.1"/>
    <property type="molecule type" value="Genomic_DNA"/>
</dbReference>
<gene>
    <name evidence="2" type="ORF">FSB_LOCUS33342</name>
</gene>
<feature type="compositionally biased region" description="Basic and acidic residues" evidence="1">
    <location>
        <begin position="64"/>
        <end position="89"/>
    </location>
</feature>
<evidence type="ECO:0000313" key="2">
    <source>
        <dbReference type="EMBL" id="SPD05460.1"/>
    </source>
</evidence>